<accession>A0A5J9TJU7</accession>
<sequence length="132" mass="14406">MAAATGAADGDQRWLVDCLTATLDTSRDVRAFAEESLRQASLLPGYGAALTKFIKHHWQEDEENFVPPVVSSSEKVVIRQLLLTSLDDSHGKIRTAISMAVAAIGQHDWPEDWPELLPLLLKLIGDQSNGNG</sequence>
<comment type="caution">
    <text evidence="1">The sequence shown here is derived from an EMBL/GenBank/DDBJ whole genome shotgun (WGS) entry which is preliminary data.</text>
</comment>
<feature type="non-terminal residue" evidence="1">
    <location>
        <position position="132"/>
    </location>
</feature>
<keyword evidence="2" id="KW-1185">Reference proteome</keyword>
<dbReference type="GO" id="GO:0006606">
    <property type="term" value="P:protein import into nucleus"/>
    <property type="evidence" value="ECO:0007669"/>
    <property type="project" value="TreeGrafter"/>
</dbReference>
<dbReference type="InterPro" id="IPR016024">
    <property type="entry name" value="ARM-type_fold"/>
</dbReference>
<dbReference type="Gramene" id="TVU11659">
    <property type="protein sequence ID" value="TVU11659"/>
    <property type="gene ID" value="EJB05_45256"/>
</dbReference>
<dbReference type="Gene3D" id="1.25.10.10">
    <property type="entry name" value="Leucine-rich Repeat Variant"/>
    <property type="match status" value="1"/>
</dbReference>
<evidence type="ECO:0008006" key="3">
    <source>
        <dbReference type="Google" id="ProtNLM"/>
    </source>
</evidence>
<proteinExistence type="predicted"/>
<feature type="non-terminal residue" evidence="1">
    <location>
        <position position="1"/>
    </location>
</feature>
<dbReference type="PANTHER" id="PTHR10997">
    <property type="entry name" value="IMPORTIN-7, 8, 11"/>
    <property type="match status" value="1"/>
</dbReference>
<dbReference type="SUPFAM" id="SSF48371">
    <property type="entry name" value="ARM repeat"/>
    <property type="match status" value="1"/>
</dbReference>
<dbReference type="PANTHER" id="PTHR10997:SF9">
    <property type="entry name" value="IMPORTIN-9"/>
    <property type="match status" value="1"/>
</dbReference>
<dbReference type="EMBL" id="RWGY01000039">
    <property type="protein sequence ID" value="TVU11659.1"/>
    <property type="molecule type" value="Genomic_DNA"/>
</dbReference>
<gene>
    <name evidence="1" type="ORF">EJB05_45256</name>
</gene>
<dbReference type="OrthoDB" id="431626at2759"/>
<dbReference type="GO" id="GO:0005829">
    <property type="term" value="C:cytosol"/>
    <property type="evidence" value="ECO:0007669"/>
    <property type="project" value="TreeGrafter"/>
</dbReference>
<dbReference type="AlphaFoldDB" id="A0A5J9TJU7"/>
<organism evidence="1 2">
    <name type="scientific">Eragrostis curvula</name>
    <name type="common">weeping love grass</name>
    <dbReference type="NCBI Taxonomy" id="38414"/>
    <lineage>
        <taxon>Eukaryota</taxon>
        <taxon>Viridiplantae</taxon>
        <taxon>Streptophyta</taxon>
        <taxon>Embryophyta</taxon>
        <taxon>Tracheophyta</taxon>
        <taxon>Spermatophyta</taxon>
        <taxon>Magnoliopsida</taxon>
        <taxon>Liliopsida</taxon>
        <taxon>Poales</taxon>
        <taxon>Poaceae</taxon>
        <taxon>PACMAD clade</taxon>
        <taxon>Chloridoideae</taxon>
        <taxon>Eragrostideae</taxon>
        <taxon>Eragrostidinae</taxon>
        <taxon>Eragrostis</taxon>
    </lineage>
</organism>
<dbReference type="GO" id="GO:0005635">
    <property type="term" value="C:nuclear envelope"/>
    <property type="evidence" value="ECO:0007669"/>
    <property type="project" value="TreeGrafter"/>
</dbReference>
<dbReference type="InterPro" id="IPR011989">
    <property type="entry name" value="ARM-like"/>
</dbReference>
<evidence type="ECO:0000313" key="1">
    <source>
        <dbReference type="EMBL" id="TVU11659.1"/>
    </source>
</evidence>
<protein>
    <recommendedName>
        <fullName evidence="3">Importin N-terminal domain-containing protein</fullName>
    </recommendedName>
</protein>
<evidence type="ECO:0000313" key="2">
    <source>
        <dbReference type="Proteomes" id="UP000324897"/>
    </source>
</evidence>
<dbReference type="Proteomes" id="UP000324897">
    <property type="component" value="Chromosome 3"/>
</dbReference>
<name>A0A5J9TJU7_9POAL</name>
<reference evidence="1 2" key="1">
    <citation type="journal article" date="2019" name="Sci. Rep.">
        <title>A high-quality genome of Eragrostis curvula grass provides insights into Poaceae evolution and supports new strategies to enhance forage quality.</title>
        <authorList>
            <person name="Carballo J."/>
            <person name="Santos B.A.C.M."/>
            <person name="Zappacosta D."/>
            <person name="Garbus I."/>
            <person name="Selva J.P."/>
            <person name="Gallo C.A."/>
            <person name="Diaz A."/>
            <person name="Albertini E."/>
            <person name="Caccamo M."/>
            <person name="Echenique V."/>
        </authorList>
    </citation>
    <scope>NUCLEOTIDE SEQUENCE [LARGE SCALE GENOMIC DNA]</scope>
    <source>
        <strain evidence="2">cv. Victoria</strain>
        <tissue evidence="1">Leaf</tissue>
    </source>
</reference>